<dbReference type="SMART" id="SM00715">
    <property type="entry name" value="LA"/>
    <property type="match status" value="1"/>
</dbReference>
<evidence type="ECO:0000256" key="1">
    <source>
        <dbReference type="ARBA" id="ARBA00022884"/>
    </source>
</evidence>
<feature type="compositionally biased region" description="Basic residues" evidence="3">
    <location>
        <begin position="656"/>
        <end position="665"/>
    </location>
</feature>
<dbReference type="Pfam" id="PF21071">
    <property type="entry name" value="LARP1_HEAT"/>
    <property type="match status" value="1"/>
</dbReference>
<dbReference type="PROSITE" id="PS50961">
    <property type="entry name" value="HTH_LA"/>
    <property type="match status" value="1"/>
</dbReference>
<evidence type="ECO:0000259" key="5">
    <source>
        <dbReference type="PROSITE" id="PS50961"/>
    </source>
</evidence>
<evidence type="ECO:0000313" key="7">
    <source>
        <dbReference type="Proteomes" id="UP001281410"/>
    </source>
</evidence>
<dbReference type="Pfam" id="PF05383">
    <property type="entry name" value="La"/>
    <property type="match status" value="1"/>
</dbReference>
<evidence type="ECO:0000256" key="4">
    <source>
        <dbReference type="SAM" id="Phobius"/>
    </source>
</evidence>
<dbReference type="InterPro" id="IPR036390">
    <property type="entry name" value="WH_DNA-bd_sf"/>
</dbReference>
<feature type="region of interest" description="Disordered" evidence="3">
    <location>
        <begin position="1"/>
        <end position="111"/>
    </location>
</feature>
<dbReference type="InterPro" id="IPR006630">
    <property type="entry name" value="La_HTH"/>
</dbReference>
<feature type="compositionally biased region" description="Polar residues" evidence="3">
    <location>
        <begin position="624"/>
        <end position="639"/>
    </location>
</feature>
<feature type="region of interest" description="Disordered" evidence="3">
    <location>
        <begin position="616"/>
        <end position="675"/>
    </location>
</feature>
<comment type="caution">
    <text evidence="6">The sequence shown here is derived from an EMBL/GenBank/DDBJ whole genome shotgun (WGS) entry which is preliminary data.</text>
</comment>
<dbReference type="PANTHER" id="PTHR22792:SF101">
    <property type="entry name" value="LA-RELATED PROTEIN 1A"/>
    <property type="match status" value="1"/>
</dbReference>
<organism evidence="6 7">
    <name type="scientific">Dipteronia sinensis</name>
    <dbReference type="NCBI Taxonomy" id="43782"/>
    <lineage>
        <taxon>Eukaryota</taxon>
        <taxon>Viridiplantae</taxon>
        <taxon>Streptophyta</taxon>
        <taxon>Embryophyta</taxon>
        <taxon>Tracheophyta</taxon>
        <taxon>Spermatophyta</taxon>
        <taxon>Magnoliopsida</taxon>
        <taxon>eudicotyledons</taxon>
        <taxon>Gunneridae</taxon>
        <taxon>Pentapetalae</taxon>
        <taxon>rosids</taxon>
        <taxon>malvids</taxon>
        <taxon>Sapindales</taxon>
        <taxon>Sapindaceae</taxon>
        <taxon>Hippocastanoideae</taxon>
        <taxon>Acereae</taxon>
        <taxon>Dipteronia</taxon>
    </lineage>
</organism>
<dbReference type="CDD" id="cd07323">
    <property type="entry name" value="LAM"/>
    <property type="match status" value="1"/>
</dbReference>
<feature type="region of interest" description="Disordered" evidence="3">
    <location>
        <begin position="702"/>
        <end position="730"/>
    </location>
</feature>
<dbReference type="SMART" id="SM00684">
    <property type="entry name" value="DM15"/>
    <property type="match status" value="3"/>
</dbReference>
<dbReference type="InterPro" id="IPR036388">
    <property type="entry name" value="WH-like_DNA-bd_sf"/>
</dbReference>
<dbReference type="InterPro" id="IPR045180">
    <property type="entry name" value="La_dom_prot"/>
</dbReference>
<feature type="transmembrane region" description="Helical" evidence="4">
    <location>
        <begin position="892"/>
        <end position="913"/>
    </location>
</feature>
<proteinExistence type="predicted"/>
<sequence>MVMAENEGADDQKEMVGGPTKSPWKTPVITEAPVMGAADSWPALADAQQVRPKIPDSSARPLPDPPLVQGAVGQQKTSSGNSKPARNQKPGSKRNSNTTAPPFPVPLPYNQPSMPPMPPMFHGMGPPPPHIAIHGYVYQPYPGPFPGVETQTPVPAFVPPVHSADASRSGLHPPRGDPNSSVVNFANRRPSTQEPGGHLNHAWHHQRAFNPPRDNIPMQQGIGPRPLLRPAYFGPPPGPGYMIGPSFPGPAFCYVPIPPPGSIRGAHPPRFVPYPINPGAPMLPPEAVSLKANIVKQIEYYFSDENLLNDHYLISLMDAQGWVPISTIADFKRVKRMSTDIPYILDALQSSSTVEVQGDMIRRCDEWSKWIPTSSTTQTPQGQPVENAADSFVNGDSNRNYMRETSEGNVEFLSATGNLVKHIPASSDSTEVTHNNITEHCSKFVQLDDGKQAFCAENGDLTTSVSESDIGTRYGISCQDQSQVVEPASSGDHGAENLEPALNMAVQNLNDLSDDFANTFMLDEELEIEQKMKKKDDLPTARRIDDEDEETLVNDQDVHRLVIVTQNNWMVEESITAGKGLKSISNELASAINDGLYFYEQELKTKRFNRRKNISSFENKDGNSRYSGNGLGVSNSKAGENSAVSSGHEESGSASSRRKQHKGFHRQPSSLKQRFFTSNFRNHGTGRNLGIISESPPSNSVGYFFGSTPPENHGPRPSKLSVSPHGVLSGSSPPVGSLPKSFPPFQHPSHQLLEENGFKQQKYLKFRNRCLNERKKLGIGCSEEMNTLYRFWSYFLRDMFIPSMYNEFQKFALEDAAANYIYGMECLFRFYSYGLEKEYREDLYKDFEQLTLDFYLKDNLYGLEKYWYLLCTFLFMLLRCIIITYQCKSNLLIWFMKYSIFAFMCLWPCLANIDGISFNIVRNLALLIGYC</sequence>
<gene>
    <name evidence="6" type="ORF">Dsin_019468</name>
</gene>
<dbReference type="GO" id="GO:0000339">
    <property type="term" value="F:RNA cap binding"/>
    <property type="evidence" value="ECO:0007669"/>
    <property type="project" value="InterPro"/>
</dbReference>
<dbReference type="GO" id="GO:0048255">
    <property type="term" value="P:mRNA stabilization"/>
    <property type="evidence" value="ECO:0007669"/>
    <property type="project" value="InterPro"/>
</dbReference>
<keyword evidence="4" id="KW-1133">Transmembrane helix</keyword>
<dbReference type="Proteomes" id="UP001281410">
    <property type="component" value="Unassembled WGS sequence"/>
</dbReference>
<dbReference type="SUPFAM" id="SSF46785">
    <property type="entry name" value="Winged helix' DNA-binding domain"/>
    <property type="match status" value="1"/>
</dbReference>
<dbReference type="EMBL" id="JANJYJ010000006">
    <property type="protein sequence ID" value="KAK3205422.1"/>
    <property type="molecule type" value="Genomic_DNA"/>
</dbReference>
<feature type="compositionally biased region" description="Low complexity" evidence="3">
    <location>
        <begin position="720"/>
        <end position="730"/>
    </location>
</feature>
<dbReference type="InterPro" id="IPR006607">
    <property type="entry name" value="DM15"/>
</dbReference>
<protein>
    <recommendedName>
        <fullName evidence="5">HTH La-type RNA-binding domain-containing protein</fullName>
    </recommendedName>
</protein>
<keyword evidence="7" id="KW-1185">Reference proteome</keyword>
<dbReference type="Gene3D" id="1.10.10.10">
    <property type="entry name" value="Winged helix-like DNA-binding domain superfamily/Winged helix DNA-binding domain"/>
    <property type="match status" value="1"/>
</dbReference>
<keyword evidence="1 2" id="KW-0694">RNA-binding</keyword>
<evidence type="ECO:0000256" key="2">
    <source>
        <dbReference type="PROSITE-ProRule" id="PRU00332"/>
    </source>
</evidence>
<feature type="compositionally biased region" description="Polar residues" evidence="3">
    <location>
        <begin position="72"/>
        <end position="100"/>
    </location>
</feature>
<keyword evidence="4" id="KW-0472">Membrane</keyword>
<reference evidence="6" key="1">
    <citation type="journal article" date="2023" name="Plant J.">
        <title>Genome sequences and population genomics provide insights into the demographic history, inbreeding, and mutation load of two 'living fossil' tree species of Dipteronia.</title>
        <authorList>
            <person name="Feng Y."/>
            <person name="Comes H.P."/>
            <person name="Chen J."/>
            <person name="Zhu S."/>
            <person name="Lu R."/>
            <person name="Zhang X."/>
            <person name="Li P."/>
            <person name="Qiu J."/>
            <person name="Olsen K.M."/>
            <person name="Qiu Y."/>
        </authorList>
    </citation>
    <scope>NUCLEOTIDE SEQUENCE</scope>
    <source>
        <strain evidence="6">NBL</strain>
    </source>
</reference>
<name>A0AAE0E2J6_9ROSI</name>
<accession>A0AAE0E2J6</accession>
<feature type="transmembrane region" description="Helical" evidence="4">
    <location>
        <begin position="866"/>
        <end position="885"/>
    </location>
</feature>
<keyword evidence="4" id="KW-0812">Transmembrane</keyword>
<evidence type="ECO:0000256" key="3">
    <source>
        <dbReference type="SAM" id="MobiDB-lite"/>
    </source>
</evidence>
<evidence type="ECO:0000313" key="6">
    <source>
        <dbReference type="EMBL" id="KAK3205422.1"/>
    </source>
</evidence>
<feature type="domain" description="HTH La-type RNA-binding" evidence="5">
    <location>
        <begin position="284"/>
        <end position="373"/>
    </location>
</feature>
<feature type="compositionally biased region" description="Pro residues" evidence="3">
    <location>
        <begin position="101"/>
        <end position="111"/>
    </location>
</feature>
<dbReference type="AlphaFoldDB" id="A0AAE0E2J6"/>
<dbReference type="PANTHER" id="PTHR22792">
    <property type="entry name" value="LUPUS LA PROTEIN-RELATED"/>
    <property type="match status" value="1"/>
</dbReference>